<protein>
    <submittedName>
        <fullName evidence="1">Uncharacterized protein</fullName>
    </submittedName>
</protein>
<reference evidence="1" key="1">
    <citation type="submission" date="2021-04" db="EMBL/GenBank/DDBJ databases">
        <title>Genome based classification of Actinospica acidithermotolerans sp. nov., an actinobacterium isolated from an Indonesian hot spring.</title>
        <authorList>
            <person name="Kusuma A.B."/>
            <person name="Putra K.E."/>
            <person name="Nafisah S."/>
            <person name="Loh J."/>
            <person name="Nouioui I."/>
            <person name="Goodfellow M."/>
        </authorList>
    </citation>
    <scope>NUCLEOTIDE SEQUENCE</scope>
    <source>
        <strain evidence="1">MGRD01-02</strain>
    </source>
</reference>
<dbReference type="AlphaFoldDB" id="A0A941EG84"/>
<dbReference type="RefSeq" id="WP_212522001.1">
    <property type="nucleotide sequence ID" value="NZ_JAGSOH010000164.1"/>
</dbReference>
<gene>
    <name evidence="1" type="ORF">KDK95_31550</name>
</gene>
<evidence type="ECO:0000313" key="1">
    <source>
        <dbReference type="EMBL" id="MBR7830882.1"/>
    </source>
</evidence>
<accession>A0A941EG84</accession>
<organism evidence="1 2">
    <name type="scientific">Actinospica acidithermotolerans</name>
    <dbReference type="NCBI Taxonomy" id="2828514"/>
    <lineage>
        <taxon>Bacteria</taxon>
        <taxon>Bacillati</taxon>
        <taxon>Actinomycetota</taxon>
        <taxon>Actinomycetes</taxon>
        <taxon>Catenulisporales</taxon>
        <taxon>Actinospicaceae</taxon>
        <taxon>Actinospica</taxon>
    </lineage>
</organism>
<dbReference type="Proteomes" id="UP000676325">
    <property type="component" value="Unassembled WGS sequence"/>
</dbReference>
<keyword evidence="2" id="KW-1185">Reference proteome</keyword>
<comment type="caution">
    <text evidence="1">The sequence shown here is derived from an EMBL/GenBank/DDBJ whole genome shotgun (WGS) entry which is preliminary data.</text>
</comment>
<dbReference type="EMBL" id="JAGSOH010000164">
    <property type="protein sequence ID" value="MBR7830882.1"/>
    <property type="molecule type" value="Genomic_DNA"/>
</dbReference>
<evidence type="ECO:0000313" key="2">
    <source>
        <dbReference type="Proteomes" id="UP000676325"/>
    </source>
</evidence>
<proteinExistence type="predicted"/>
<sequence length="113" mass="12431">MSARRLLVLLEWDEEIGAATKVVGVLGTEPGREAVTEWVPGEPDACVRWYWRLAEGLEPQRLEAWLEERASLGMAEAEDPGAELDLRTAVAVVLDARLADPMIPDPVLAPEEV</sequence>
<name>A0A941EG84_9ACTN</name>